<reference evidence="2" key="2">
    <citation type="journal article" date="2015" name="Data Brief">
        <title>Shoot transcriptome of the giant reed, Arundo donax.</title>
        <authorList>
            <person name="Barrero R.A."/>
            <person name="Guerrero F.D."/>
            <person name="Moolhuijzen P."/>
            <person name="Goolsby J.A."/>
            <person name="Tidwell J."/>
            <person name="Bellgard S.E."/>
            <person name="Bellgard M.I."/>
        </authorList>
    </citation>
    <scope>NUCLEOTIDE SEQUENCE</scope>
    <source>
        <tissue evidence="2">Shoot tissue taken approximately 20 cm above the soil surface</tissue>
    </source>
</reference>
<reference evidence="2" key="1">
    <citation type="submission" date="2014-09" db="EMBL/GenBank/DDBJ databases">
        <authorList>
            <person name="Magalhaes I.L.F."/>
            <person name="Oliveira U."/>
            <person name="Santos F.R."/>
            <person name="Vidigal T.H.D.A."/>
            <person name="Brescovit A.D."/>
            <person name="Santos A.J."/>
        </authorList>
    </citation>
    <scope>NUCLEOTIDE SEQUENCE</scope>
    <source>
        <tissue evidence="2">Shoot tissue taken approximately 20 cm above the soil surface</tissue>
    </source>
</reference>
<feature type="compositionally biased region" description="Polar residues" evidence="1">
    <location>
        <begin position="1"/>
        <end position="18"/>
    </location>
</feature>
<evidence type="ECO:0000313" key="2">
    <source>
        <dbReference type="EMBL" id="JAD16425.1"/>
    </source>
</evidence>
<dbReference type="PANTHER" id="PTHR47384">
    <property type="entry name" value="E3 UBIQUITIN-PROTEIN LIGASE CCNB1IP1 HOMOLOG"/>
    <property type="match status" value="1"/>
</dbReference>
<name>A0A0A8XUR9_ARUDO</name>
<sequence>MPNMIDSSNHLRQDSVFTPDTPGRREEMWTAAPRQRLANSDTFEISGGSGHMGAPTVDDRPRKPTGPVFGAGTNNPSTALRNMLISPVKRPQLSRNRQHMFTL</sequence>
<accession>A0A0A8XUR9</accession>
<dbReference type="EMBL" id="GBRH01281470">
    <property type="protein sequence ID" value="JAD16425.1"/>
    <property type="molecule type" value="Transcribed_RNA"/>
</dbReference>
<organism evidence="2">
    <name type="scientific">Arundo donax</name>
    <name type="common">Giant reed</name>
    <name type="synonym">Donax arundinaceus</name>
    <dbReference type="NCBI Taxonomy" id="35708"/>
    <lineage>
        <taxon>Eukaryota</taxon>
        <taxon>Viridiplantae</taxon>
        <taxon>Streptophyta</taxon>
        <taxon>Embryophyta</taxon>
        <taxon>Tracheophyta</taxon>
        <taxon>Spermatophyta</taxon>
        <taxon>Magnoliopsida</taxon>
        <taxon>Liliopsida</taxon>
        <taxon>Poales</taxon>
        <taxon>Poaceae</taxon>
        <taxon>PACMAD clade</taxon>
        <taxon>Arundinoideae</taxon>
        <taxon>Arundineae</taxon>
        <taxon>Arundo</taxon>
    </lineage>
</organism>
<dbReference type="GO" id="GO:0051026">
    <property type="term" value="P:chiasma assembly"/>
    <property type="evidence" value="ECO:0007669"/>
    <property type="project" value="TreeGrafter"/>
</dbReference>
<dbReference type="AlphaFoldDB" id="A0A0A8XUR9"/>
<evidence type="ECO:0000256" key="1">
    <source>
        <dbReference type="SAM" id="MobiDB-lite"/>
    </source>
</evidence>
<proteinExistence type="predicted"/>
<protein>
    <submittedName>
        <fullName evidence="2">Uncharacterized protein</fullName>
    </submittedName>
</protein>
<feature type="region of interest" description="Disordered" evidence="1">
    <location>
        <begin position="1"/>
        <end position="79"/>
    </location>
</feature>
<dbReference type="InterPro" id="IPR055328">
    <property type="entry name" value="HEI10-like"/>
</dbReference>
<dbReference type="PANTHER" id="PTHR47384:SF2">
    <property type="entry name" value="E3 UBIQUITIN-PROTEIN LIGASE CCNB1IP1 HOMOLOG"/>
    <property type="match status" value="1"/>
</dbReference>